<proteinExistence type="predicted"/>
<evidence type="ECO:0000256" key="8">
    <source>
        <dbReference type="ARBA" id="ARBA00023136"/>
    </source>
</evidence>
<evidence type="ECO:0000259" key="13">
    <source>
        <dbReference type="PROSITE" id="PS51258"/>
    </source>
</evidence>
<dbReference type="GO" id="GO:0098793">
    <property type="term" value="C:presynapse"/>
    <property type="evidence" value="ECO:0007669"/>
    <property type="project" value="GOC"/>
</dbReference>
<feature type="compositionally biased region" description="Basic and acidic residues" evidence="11">
    <location>
        <begin position="105"/>
        <end position="122"/>
    </location>
</feature>
<dbReference type="InterPro" id="IPR057457">
    <property type="entry name" value="CAPS_C2"/>
</dbReference>
<evidence type="ECO:0000256" key="4">
    <source>
        <dbReference type="ARBA" id="ARBA00022723"/>
    </source>
</evidence>
<gene>
    <name evidence="14" type="ORF">DGYR_LOCUS12313</name>
</gene>
<dbReference type="GO" id="GO:0008289">
    <property type="term" value="F:lipid binding"/>
    <property type="evidence" value="ECO:0007669"/>
    <property type="project" value="UniProtKB-KW"/>
</dbReference>
<name>A0A7I8W9L3_9ANNE</name>
<dbReference type="GO" id="GO:0016079">
    <property type="term" value="P:synaptic vesicle exocytosis"/>
    <property type="evidence" value="ECO:0007669"/>
    <property type="project" value="InterPro"/>
</dbReference>
<evidence type="ECO:0000256" key="3">
    <source>
        <dbReference type="ARBA" id="ARBA00022483"/>
    </source>
</evidence>
<keyword evidence="3" id="KW-0268">Exocytosis</keyword>
<sequence>MLEPSSSEEDNPDVQDEEEIEQKPSSGIPGTTNVDSISQSGHAQQFDRCFLANRGSPKYNRRPRPEADSAPSPRFDRKSEPSYRRPASGSSSSQRAPSPSPSLVSEREEAAEEQRQKEEENRRRKMQLYVFVLRCIAYPFNAKQPTDMARRQLKVNKEQLKVIKERFNAFLNSETKVSTDAALQNAIKNYTEVFLKSDRLACMVDGGGCSSNDFREVFRQSIERRLRNMPDLEGLPKETVIANWMSKFDQIYRGEEDQRKQSRYSNNSEVIMAKEQLYDMFQRILDIKKYEHQILHNDMQLDNGDEQASQVRRELDSRLQHAEQMSRARKYPKFVVKDMESLYVEELKSSINLLMANLESLPVAKGGADSKYSLHKLKRYSRNAQPNQLPGQIDPALDDNDPLSKSALQLNFTVDVHIYELRNAKSCLQKFSANRIIYCVMEVEGSKNDKQQTHFLDLNTPKWDVWGTFTTNQPLPTVKIRLFLENSKTLALNDELLSKLILEPRPMHPEWNTGAHKPRKMERVSRNIPENNVPILSCGVRMTKPDAMKQCGYLYAMGKTIWKKWKKRFFVLHKVSNYIFALCSYRPKKSEPQETLQLDNYVVDYTENVGEFQGGNCFFTIAKIGESVTFASEDEQERAAWIQAIFRATGQKDKPQAPKDTQLLPSLGASKQTTDKARKHGLDEFLQASPCKFDHALLFQTLQSLTLEYRLNDVYTSLGWFSPGQVFVLDEYCARYGVRGCWRHLCYLNDLLVKAENGVMIDPTLMHYSFAFCASHVHGNRPDGIGTITQVEQHKFQGIKQKLKDLLEYQITNFRYCFPFGRPEGALKATLSLLERVLMKDIVTPVPPEEVRATIKRCLEQAALINYTKISEFAKMEDAYGEDDQDPKKKLEDLIRLAELCIEVLQQNEEYHAEAFRTDHRKAFAWFSDLLVEHAEKFWQLFSVDMNDVLERQLPDTWDSFPLFQLLNDYLRLDENLAHGRFHNHIRDVFAPQVVRYVDLMESSIAQSIHKGFEKESWKPQKNGCATSEDMLWKLGALQMFIKDLHWPEEVFAEHLDHRLKLMAADMIEAAATRTHHSFEVTMKRGSKGTDFIVPTEVCVMMNSITDFKNCALKLCALESGVDMRQYHTKSDEYLEKVQSFMVNTVVDRLLGVMITTLQKLARYDEGSLLSSFLSLTKPVDELGREYVNFMRSNVEQIRHKIVDELYILGIYESWYTGQMKLMNDWLNERNNHNLHPYQLKCLGNMNRKCYNEYELQGVLETVLKCKDYESICKRLQVTTESELIFRLLFLYSFIT</sequence>
<evidence type="ECO:0000256" key="1">
    <source>
        <dbReference type="ARBA" id="ARBA00004156"/>
    </source>
</evidence>
<dbReference type="SMART" id="SM01145">
    <property type="entry name" value="DUF1041"/>
    <property type="match status" value="1"/>
</dbReference>
<feature type="domain" description="MHD1" evidence="13">
    <location>
        <begin position="944"/>
        <end position="1075"/>
    </location>
</feature>
<dbReference type="InterPro" id="IPR011993">
    <property type="entry name" value="PH-like_dom_sf"/>
</dbReference>
<feature type="compositionally biased region" description="Polar residues" evidence="11">
    <location>
        <begin position="23"/>
        <end position="43"/>
    </location>
</feature>
<dbReference type="SUPFAM" id="SSF50729">
    <property type="entry name" value="PH domain-like"/>
    <property type="match status" value="1"/>
</dbReference>
<organism evidence="14 15">
    <name type="scientific">Dimorphilus gyrociliatus</name>
    <dbReference type="NCBI Taxonomy" id="2664684"/>
    <lineage>
        <taxon>Eukaryota</taxon>
        <taxon>Metazoa</taxon>
        <taxon>Spiralia</taxon>
        <taxon>Lophotrochozoa</taxon>
        <taxon>Annelida</taxon>
        <taxon>Polychaeta</taxon>
        <taxon>Polychaeta incertae sedis</taxon>
        <taxon>Dinophilidae</taxon>
        <taxon>Dimorphilus</taxon>
    </lineage>
</organism>
<dbReference type="InterPro" id="IPR001849">
    <property type="entry name" value="PH_domain"/>
</dbReference>
<dbReference type="PROSITE" id="PS51258">
    <property type="entry name" value="MHD1"/>
    <property type="match status" value="1"/>
</dbReference>
<dbReference type="Gene3D" id="1.10.357.50">
    <property type="match status" value="1"/>
</dbReference>
<keyword evidence="8" id="KW-0472">Membrane</keyword>
<dbReference type="InterPro" id="IPR010439">
    <property type="entry name" value="MUN_dom"/>
</dbReference>
<dbReference type="GO" id="GO:1990504">
    <property type="term" value="P:dense core granule exocytosis"/>
    <property type="evidence" value="ECO:0007669"/>
    <property type="project" value="InterPro"/>
</dbReference>
<evidence type="ECO:0000256" key="10">
    <source>
        <dbReference type="ARBA" id="ARBA00034103"/>
    </source>
</evidence>
<dbReference type="GO" id="GO:0030659">
    <property type="term" value="C:cytoplasmic vesicle membrane"/>
    <property type="evidence" value="ECO:0007669"/>
    <property type="project" value="UniProtKB-SubCell"/>
</dbReference>
<evidence type="ECO:0000256" key="7">
    <source>
        <dbReference type="ARBA" id="ARBA00023121"/>
    </source>
</evidence>
<keyword evidence="5" id="KW-0106">Calcium</keyword>
<evidence type="ECO:0000313" key="14">
    <source>
        <dbReference type="EMBL" id="CAD5124830.1"/>
    </source>
</evidence>
<dbReference type="Pfam" id="PF25341">
    <property type="entry name" value="C2_CAPS"/>
    <property type="match status" value="1"/>
</dbReference>
<dbReference type="InterPro" id="IPR014770">
    <property type="entry name" value="Munc13_1"/>
</dbReference>
<keyword evidence="9" id="KW-0968">Cytoplasmic vesicle</keyword>
<evidence type="ECO:0000256" key="5">
    <source>
        <dbReference type="ARBA" id="ARBA00022837"/>
    </source>
</evidence>
<dbReference type="PROSITE" id="PS50003">
    <property type="entry name" value="PH_DOMAIN"/>
    <property type="match status" value="1"/>
</dbReference>
<evidence type="ECO:0000256" key="6">
    <source>
        <dbReference type="ARBA" id="ARBA00023018"/>
    </source>
</evidence>
<comment type="subcellular location">
    <subcellularLocation>
        <location evidence="1">Cytoplasmic vesicle membrane</location>
    </subcellularLocation>
    <subcellularLocation>
        <location evidence="10">Synapse</location>
    </subcellularLocation>
</comment>
<dbReference type="InterPro" id="IPR033227">
    <property type="entry name" value="CAPS"/>
</dbReference>
<evidence type="ECO:0000256" key="11">
    <source>
        <dbReference type="SAM" id="MobiDB-lite"/>
    </source>
</evidence>
<evidence type="ECO:0000313" key="15">
    <source>
        <dbReference type="Proteomes" id="UP000549394"/>
    </source>
</evidence>
<dbReference type="EMBL" id="CAJFCJ010000023">
    <property type="protein sequence ID" value="CAD5124830.1"/>
    <property type="molecule type" value="Genomic_DNA"/>
</dbReference>
<feature type="domain" description="PH" evidence="12">
    <location>
        <begin position="547"/>
        <end position="650"/>
    </location>
</feature>
<dbReference type="SMART" id="SM00233">
    <property type="entry name" value="PH"/>
    <property type="match status" value="1"/>
</dbReference>
<feature type="compositionally biased region" description="Low complexity" evidence="11">
    <location>
        <begin position="84"/>
        <end position="97"/>
    </location>
</feature>
<evidence type="ECO:0000256" key="9">
    <source>
        <dbReference type="ARBA" id="ARBA00023329"/>
    </source>
</evidence>
<keyword evidence="4" id="KW-0479">Metal-binding</keyword>
<feature type="compositionally biased region" description="Basic and acidic residues" evidence="11">
    <location>
        <begin position="74"/>
        <end position="83"/>
    </location>
</feature>
<protein>
    <submittedName>
        <fullName evidence="14">DgyrCDS13090</fullName>
    </submittedName>
</protein>
<comment type="caution">
    <text evidence="14">The sequence shown here is derived from an EMBL/GenBank/DDBJ whole genome shotgun (WGS) entry which is preliminary data.</text>
</comment>
<accession>A0A7I8W9L3</accession>
<keyword evidence="2" id="KW-0813">Transport</keyword>
<dbReference type="PANTHER" id="PTHR12166">
    <property type="entry name" value="CALCIUM-DEPENDENT SECRETION ACTIVATOR"/>
    <property type="match status" value="1"/>
</dbReference>
<dbReference type="OrthoDB" id="10063282at2759"/>
<dbReference type="Gene3D" id="2.30.29.30">
    <property type="entry name" value="Pleckstrin-homology domain (PH domain)/Phosphotyrosine-binding domain (PTB)"/>
    <property type="match status" value="1"/>
</dbReference>
<evidence type="ECO:0000256" key="2">
    <source>
        <dbReference type="ARBA" id="ARBA00022448"/>
    </source>
</evidence>
<dbReference type="GO" id="GO:0046872">
    <property type="term" value="F:metal ion binding"/>
    <property type="evidence" value="ECO:0007669"/>
    <property type="project" value="UniProtKB-KW"/>
</dbReference>
<feature type="region of interest" description="Disordered" evidence="11">
    <location>
        <begin position="1"/>
        <end position="122"/>
    </location>
</feature>
<evidence type="ECO:0000259" key="12">
    <source>
        <dbReference type="PROSITE" id="PS50003"/>
    </source>
</evidence>
<dbReference type="Proteomes" id="UP000549394">
    <property type="component" value="Unassembled WGS sequence"/>
</dbReference>
<reference evidence="14 15" key="1">
    <citation type="submission" date="2020-08" db="EMBL/GenBank/DDBJ databases">
        <authorList>
            <person name="Hejnol A."/>
        </authorList>
    </citation>
    <scope>NUCLEOTIDE SEQUENCE [LARGE SCALE GENOMIC DNA]</scope>
</reference>
<dbReference type="Pfam" id="PF06292">
    <property type="entry name" value="MUN"/>
    <property type="match status" value="1"/>
</dbReference>
<dbReference type="PANTHER" id="PTHR12166:SF8">
    <property type="entry name" value="CALCIUM-DEPENDENT SECRETION ACTIVATOR"/>
    <property type="match status" value="1"/>
</dbReference>
<feature type="compositionally biased region" description="Acidic residues" evidence="11">
    <location>
        <begin position="1"/>
        <end position="20"/>
    </location>
</feature>
<keyword evidence="6" id="KW-0770">Synapse</keyword>
<keyword evidence="7" id="KW-0446">Lipid-binding</keyword>
<dbReference type="Pfam" id="PF00169">
    <property type="entry name" value="PH"/>
    <property type="match status" value="1"/>
</dbReference>
<keyword evidence="15" id="KW-1185">Reference proteome</keyword>